<sequence length="390" mass="43422">MKTSSAPPPSSHRVPPDVSERVSIARFLCIFLMMFVHVQPGIAENVYDRDAGAFDIVYFIFSRLLGLSSVSLLSIVSGYFVVASLRKAGAWRLVKSKARTLVVPLVAWNLLMLALLAVYGLISGNWHDMPEFSMMGMANALFALTTWPLDVPLWFLRDLFVCCVFSPALYAGLKRVPVITMLGLVAFMVFGDDLLIMQRPQLLLFFGLGMWLRIAEPDTRTIDRMAGALTVGLAIMVAIFLTIRIERILLSEMNPTLRLTLDTLLRVTMAGGFWFLTGAIRHSALARLCRRLEPYAFFLFCSHAILFNFGGIIFRRFFGNYGSDLFAITFFSLPVIAVVCAVLGLRIIAGSRVLLFLFNAGHGLPQPAQAEWKQTPATRQLAVSRTPEGR</sequence>
<comment type="caution">
    <text evidence="9">The sequence shown here is derived from an EMBL/GenBank/DDBJ whole genome shotgun (WGS) entry which is preliminary data.</text>
</comment>
<keyword evidence="5 7" id="KW-1133">Transmembrane helix</keyword>
<dbReference type="Pfam" id="PF01757">
    <property type="entry name" value="Acyl_transf_3"/>
    <property type="match status" value="1"/>
</dbReference>
<feature type="transmembrane region" description="Helical" evidence="7">
    <location>
        <begin position="263"/>
        <end position="280"/>
    </location>
</feature>
<feature type="transmembrane region" description="Helical" evidence="7">
    <location>
        <begin position="168"/>
        <end position="190"/>
    </location>
</feature>
<comment type="subcellular location">
    <subcellularLocation>
        <location evidence="1">Cell membrane</location>
        <topology evidence="1">Multi-pass membrane protein</topology>
    </subcellularLocation>
</comment>
<feature type="transmembrane region" description="Helical" evidence="7">
    <location>
        <begin position="21"/>
        <end position="38"/>
    </location>
</feature>
<keyword evidence="3" id="KW-1003">Cell membrane</keyword>
<proteinExistence type="inferred from homology"/>
<reference evidence="9 10" key="1">
    <citation type="submission" date="2018-05" db="EMBL/GenBank/DDBJ databases">
        <title>Genomic Encyclopedia of Type Strains, Phase IV (KMG-IV): sequencing the most valuable type-strain genomes for metagenomic binning, comparative biology and taxonomic classification.</title>
        <authorList>
            <person name="Goeker M."/>
        </authorList>
    </citation>
    <scope>NUCLEOTIDE SEQUENCE [LARGE SCALE GENOMIC DNA]</scope>
    <source>
        <strain evidence="9 10">DSM 6986</strain>
    </source>
</reference>
<evidence type="ECO:0000256" key="2">
    <source>
        <dbReference type="ARBA" id="ARBA00007400"/>
    </source>
</evidence>
<gene>
    <name evidence="9" type="ORF">C7441_109147</name>
</gene>
<feature type="domain" description="Acyltransferase 3" evidence="8">
    <location>
        <begin position="24"/>
        <end position="343"/>
    </location>
</feature>
<evidence type="ECO:0000313" key="9">
    <source>
        <dbReference type="EMBL" id="PWJ82378.1"/>
    </source>
</evidence>
<feature type="transmembrane region" description="Helical" evidence="7">
    <location>
        <begin position="196"/>
        <end position="214"/>
    </location>
</feature>
<keyword evidence="9" id="KW-0808">Transferase</keyword>
<evidence type="ECO:0000313" key="10">
    <source>
        <dbReference type="Proteomes" id="UP000245396"/>
    </source>
</evidence>
<dbReference type="Proteomes" id="UP000245396">
    <property type="component" value="Unassembled WGS sequence"/>
</dbReference>
<dbReference type="PANTHER" id="PTHR40074">
    <property type="entry name" value="O-ACETYLTRANSFERASE WECH"/>
    <property type="match status" value="1"/>
</dbReference>
<protein>
    <submittedName>
        <fullName evidence="9">Acyltransferase-like protein</fullName>
    </submittedName>
</protein>
<feature type="transmembrane region" description="Helical" evidence="7">
    <location>
        <begin position="58"/>
        <end position="81"/>
    </location>
</feature>
<comment type="similarity">
    <text evidence="2">Belongs to the acyltransferase 3 family.</text>
</comment>
<feature type="transmembrane region" description="Helical" evidence="7">
    <location>
        <begin position="134"/>
        <end position="156"/>
    </location>
</feature>
<evidence type="ECO:0000256" key="3">
    <source>
        <dbReference type="ARBA" id="ARBA00022475"/>
    </source>
</evidence>
<evidence type="ECO:0000256" key="4">
    <source>
        <dbReference type="ARBA" id="ARBA00022692"/>
    </source>
</evidence>
<feature type="transmembrane region" description="Helical" evidence="7">
    <location>
        <begin position="226"/>
        <end position="243"/>
    </location>
</feature>
<evidence type="ECO:0000256" key="7">
    <source>
        <dbReference type="SAM" id="Phobius"/>
    </source>
</evidence>
<name>A0A316C2S6_PSESE</name>
<evidence type="ECO:0000259" key="8">
    <source>
        <dbReference type="Pfam" id="PF01757"/>
    </source>
</evidence>
<keyword evidence="9" id="KW-0012">Acyltransferase</keyword>
<accession>A0A316C2S6</accession>
<feature type="transmembrane region" description="Helical" evidence="7">
    <location>
        <begin position="292"/>
        <end position="314"/>
    </location>
</feature>
<dbReference type="PANTHER" id="PTHR40074:SF2">
    <property type="entry name" value="O-ACETYLTRANSFERASE WECH"/>
    <property type="match status" value="1"/>
</dbReference>
<keyword evidence="10" id="KW-1185">Reference proteome</keyword>
<keyword evidence="6 7" id="KW-0472">Membrane</keyword>
<dbReference type="GO" id="GO:0009246">
    <property type="term" value="P:enterobacterial common antigen biosynthetic process"/>
    <property type="evidence" value="ECO:0007669"/>
    <property type="project" value="TreeGrafter"/>
</dbReference>
<organism evidence="9 10">
    <name type="scientific">Pseudaminobacter salicylatoxidans</name>
    <dbReference type="NCBI Taxonomy" id="93369"/>
    <lineage>
        <taxon>Bacteria</taxon>
        <taxon>Pseudomonadati</taxon>
        <taxon>Pseudomonadota</taxon>
        <taxon>Alphaproteobacteria</taxon>
        <taxon>Hyphomicrobiales</taxon>
        <taxon>Phyllobacteriaceae</taxon>
        <taxon>Pseudaminobacter</taxon>
    </lineage>
</organism>
<evidence type="ECO:0000256" key="5">
    <source>
        <dbReference type="ARBA" id="ARBA00022989"/>
    </source>
</evidence>
<keyword evidence="4 7" id="KW-0812">Transmembrane</keyword>
<dbReference type="EMBL" id="QGGG01000009">
    <property type="protein sequence ID" value="PWJ82378.1"/>
    <property type="molecule type" value="Genomic_DNA"/>
</dbReference>
<evidence type="ECO:0000256" key="6">
    <source>
        <dbReference type="ARBA" id="ARBA00023136"/>
    </source>
</evidence>
<dbReference type="STRING" id="1192868.GCA_000304395_02147"/>
<dbReference type="GO" id="GO:0016413">
    <property type="term" value="F:O-acetyltransferase activity"/>
    <property type="evidence" value="ECO:0007669"/>
    <property type="project" value="TreeGrafter"/>
</dbReference>
<evidence type="ECO:0000256" key="1">
    <source>
        <dbReference type="ARBA" id="ARBA00004651"/>
    </source>
</evidence>
<feature type="transmembrane region" description="Helical" evidence="7">
    <location>
        <begin position="101"/>
        <end position="122"/>
    </location>
</feature>
<feature type="transmembrane region" description="Helical" evidence="7">
    <location>
        <begin position="326"/>
        <end position="349"/>
    </location>
</feature>
<dbReference type="GO" id="GO:0005886">
    <property type="term" value="C:plasma membrane"/>
    <property type="evidence" value="ECO:0007669"/>
    <property type="project" value="UniProtKB-SubCell"/>
</dbReference>
<dbReference type="InterPro" id="IPR002656">
    <property type="entry name" value="Acyl_transf_3_dom"/>
</dbReference>
<dbReference type="AlphaFoldDB" id="A0A316C2S6"/>